<dbReference type="Pfam" id="PF00392">
    <property type="entry name" value="GntR"/>
    <property type="match status" value="1"/>
</dbReference>
<dbReference type="EMBL" id="CP102774">
    <property type="protein sequence ID" value="UZF89083.1"/>
    <property type="molecule type" value="Genomic_DNA"/>
</dbReference>
<dbReference type="InterPro" id="IPR036390">
    <property type="entry name" value="WH_DNA-bd_sf"/>
</dbReference>
<dbReference type="PROSITE" id="PS50949">
    <property type="entry name" value="HTH_GNTR"/>
    <property type="match status" value="1"/>
</dbReference>
<evidence type="ECO:0000256" key="4">
    <source>
        <dbReference type="ARBA" id="ARBA00023125"/>
    </source>
</evidence>
<evidence type="ECO:0000256" key="2">
    <source>
        <dbReference type="ARBA" id="ARBA00022898"/>
    </source>
</evidence>
<dbReference type="Gene3D" id="1.10.10.10">
    <property type="entry name" value="Winged helix-like DNA-binding domain superfamily/Winged helix DNA-binding domain"/>
    <property type="match status" value="1"/>
</dbReference>
<dbReference type="InterPro" id="IPR000524">
    <property type="entry name" value="Tscrpt_reg_HTH_GntR"/>
</dbReference>
<dbReference type="SMART" id="SM00345">
    <property type="entry name" value="HTH_GNTR"/>
    <property type="match status" value="1"/>
</dbReference>
<dbReference type="GO" id="GO:0003677">
    <property type="term" value="F:DNA binding"/>
    <property type="evidence" value="ECO:0007669"/>
    <property type="project" value="UniProtKB-KW"/>
</dbReference>
<organism evidence="7">
    <name type="scientific">Bosea sp. NBC_00436</name>
    <dbReference type="NCBI Taxonomy" id="2969620"/>
    <lineage>
        <taxon>Bacteria</taxon>
        <taxon>Pseudomonadati</taxon>
        <taxon>Pseudomonadota</taxon>
        <taxon>Alphaproteobacteria</taxon>
        <taxon>Hyphomicrobiales</taxon>
        <taxon>Boseaceae</taxon>
        <taxon>Bosea</taxon>
    </lineage>
</organism>
<evidence type="ECO:0000259" key="6">
    <source>
        <dbReference type="PROSITE" id="PS50949"/>
    </source>
</evidence>
<comment type="similarity">
    <text evidence="1">In the C-terminal section; belongs to the class-I pyridoxal-phosphate-dependent aminotransferase family.</text>
</comment>
<dbReference type="AlphaFoldDB" id="A0A9E8CTK1"/>
<dbReference type="PANTHER" id="PTHR46577">
    <property type="entry name" value="HTH-TYPE TRANSCRIPTIONAL REGULATORY PROTEIN GABR"/>
    <property type="match status" value="1"/>
</dbReference>
<dbReference type="GO" id="GO:0030170">
    <property type="term" value="F:pyridoxal phosphate binding"/>
    <property type="evidence" value="ECO:0007669"/>
    <property type="project" value="InterPro"/>
</dbReference>
<dbReference type="SUPFAM" id="SSF53383">
    <property type="entry name" value="PLP-dependent transferases"/>
    <property type="match status" value="1"/>
</dbReference>
<dbReference type="PANTHER" id="PTHR46577:SF1">
    <property type="entry name" value="HTH-TYPE TRANSCRIPTIONAL REGULATORY PROTEIN GABR"/>
    <property type="match status" value="1"/>
</dbReference>
<dbReference type="Gene3D" id="3.40.640.10">
    <property type="entry name" value="Type I PLP-dependent aspartate aminotransferase-like (Major domain)"/>
    <property type="match status" value="1"/>
</dbReference>
<protein>
    <submittedName>
        <fullName evidence="7">PLP-dependent aminotransferase family protein</fullName>
    </submittedName>
</protein>
<evidence type="ECO:0000256" key="1">
    <source>
        <dbReference type="ARBA" id="ARBA00005384"/>
    </source>
</evidence>
<name>A0A9E8CTK1_9HYPH</name>
<dbReference type="InterPro" id="IPR015421">
    <property type="entry name" value="PyrdxlP-dep_Trfase_major"/>
</dbReference>
<feature type="domain" description="HTH gntR-type" evidence="6">
    <location>
        <begin position="17"/>
        <end position="85"/>
    </location>
</feature>
<dbReference type="Pfam" id="PF00155">
    <property type="entry name" value="Aminotran_1_2"/>
    <property type="match status" value="1"/>
</dbReference>
<gene>
    <name evidence="7" type="ORF">NWE54_09990</name>
</gene>
<keyword evidence="2" id="KW-0663">Pyridoxal phosphate</keyword>
<dbReference type="CDD" id="cd07377">
    <property type="entry name" value="WHTH_GntR"/>
    <property type="match status" value="1"/>
</dbReference>
<evidence type="ECO:0000256" key="3">
    <source>
        <dbReference type="ARBA" id="ARBA00023015"/>
    </source>
</evidence>
<dbReference type="InterPro" id="IPR051446">
    <property type="entry name" value="HTH_trans_reg/aminotransferase"/>
</dbReference>
<keyword evidence="4" id="KW-0238">DNA-binding</keyword>
<dbReference type="InterPro" id="IPR036388">
    <property type="entry name" value="WH-like_DNA-bd_sf"/>
</dbReference>
<dbReference type="GO" id="GO:0003700">
    <property type="term" value="F:DNA-binding transcription factor activity"/>
    <property type="evidence" value="ECO:0007669"/>
    <property type="project" value="InterPro"/>
</dbReference>
<keyword evidence="5" id="KW-0804">Transcription</keyword>
<dbReference type="CDD" id="cd00609">
    <property type="entry name" value="AAT_like"/>
    <property type="match status" value="1"/>
</dbReference>
<proteinExistence type="inferred from homology"/>
<dbReference type="GO" id="GO:0008483">
    <property type="term" value="F:transaminase activity"/>
    <property type="evidence" value="ECO:0007669"/>
    <property type="project" value="UniProtKB-KW"/>
</dbReference>
<dbReference type="InterPro" id="IPR004839">
    <property type="entry name" value="Aminotransferase_I/II_large"/>
</dbReference>
<sequence>MVHETDDAAWLAGQFSEISARGIANQTAMLIRRGVLPAGAKLPTVRELAYRLGISPATVSEAWSELRHQRMIEGRGRSGSWVTGDTIGPRPARTGTSGVFGSDVLDLSLSVPDTALLPPLDLALRHASAAHNLHSYERTPILDSLRQAVQQRWPYEPEAFLATNGGYNAFYSVVQALIMPGATVAIEDPTGMRLLDIIEDRGARPLSVACDAEGPLPEALAQALAAKPVAFVYQPRTHSVTGRAVSPARLAALAEILAGSDALIIEDDGIGDVSPQPPMSLGHLFPDRVIHILSFSKSHGPDLRLAVLSSSATVRRQIQSYRSFSSGWTSRLLQETTAWLLTDDDTRQRLAANRALYAERRAALVAALAACGIAIPPGDGLSIWVPVGSEQFALVTLAARRIAVLPGSKCAVMPTHHIRVATAILADRYDYVAESIRLAATGDG</sequence>
<dbReference type="InterPro" id="IPR015424">
    <property type="entry name" value="PyrdxlP-dep_Trfase"/>
</dbReference>
<dbReference type="SUPFAM" id="SSF46785">
    <property type="entry name" value="Winged helix' DNA-binding domain"/>
    <property type="match status" value="1"/>
</dbReference>
<keyword evidence="7" id="KW-0032">Aminotransferase</keyword>
<reference evidence="7" key="1">
    <citation type="submission" date="2022-08" db="EMBL/GenBank/DDBJ databases">
        <title>Complete Genome Sequences of 2 Bosea sp. soil isolates.</title>
        <authorList>
            <person name="Alvarez Arevalo M."/>
            <person name="Sterndorff E.B."/>
            <person name="Faurdal D."/>
            <person name="Joergensen T.S."/>
            <person name="Weber T."/>
        </authorList>
    </citation>
    <scope>NUCLEOTIDE SEQUENCE</scope>
    <source>
        <strain evidence="7">NBC_00436</strain>
    </source>
</reference>
<keyword evidence="3" id="KW-0805">Transcription regulation</keyword>
<keyword evidence="7" id="KW-0808">Transferase</keyword>
<accession>A0A9E8CTK1</accession>
<evidence type="ECO:0000256" key="5">
    <source>
        <dbReference type="ARBA" id="ARBA00023163"/>
    </source>
</evidence>
<evidence type="ECO:0000313" key="7">
    <source>
        <dbReference type="EMBL" id="UZF89083.1"/>
    </source>
</evidence>